<organism evidence="1 2">
    <name type="scientific">Salinisphaera japonica YTM-1</name>
    <dbReference type="NCBI Taxonomy" id="1209778"/>
    <lineage>
        <taxon>Bacteria</taxon>
        <taxon>Pseudomonadati</taxon>
        <taxon>Pseudomonadota</taxon>
        <taxon>Gammaproteobacteria</taxon>
        <taxon>Salinisphaerales</taxon>
        <taxon>Salinisphaeraceae</taxon>
        <taxon>Salinisphaera</taxon>
    </lineage>
</organism>
<keyword evidence="2" id="KW-1185">Reference proteome</keyword>
<gene>
    <name evidence="1" type="ORF">SAJA_13590</name>
</gene>
<evidence type="ECO:0000313" key="2">
    <source>
        <dbReference type="Proteomes" id="UP000285310"/>
    </source>
</evidence>
<comment type="caution">
    <text evidence="1">The sequence shown here is derived from an EMBL/GenBank/DDBJ whole genome shotgun (WGS) entry which is preliminary data.</text>
</comment>
<reference evidence="1 2" key="1">
    <citation type="submission" date="2013-10" db="EMBL/GenBank/DDBJ databases">
        <title>Salinisphaera japonica YTM-1 Genome Sequencing.</title>
        <authorList>
            <person name="Lai Q."/>
            <person name="Li C."/>
            <person name="Shao Z."/>
        </authorList>
    </citation>
    <scope>NUCLEOTIDE SEQUENCE [LARGE SCALE GENOMIC DNA]</scope>
    <source>
        <strain evidence="1 2">YTM-1</strain>
    </source>
</reference>
<accession>A0A423PGZ1</accession>
<dbReference type="InParanoid" id="A0A423PGZ1"/>
<name>A0A423PGZ1_9GAMM</name>
<sequence>MRAVPCSAGYRSSRLARLARLRVDPRDVLKARSLL</sequence>
<dbReference type="EMBL" id="AYKG01000056">
    <property type="protein sequence ID" value="ROO24882.1"/>
    <property type="molecule type" value="Genomic_DNA"/>
</dbReference>
<dbReference type="AlphaFoldDB" id="A0A423PGZ1"/>
<evidence type="ECO:0000313" key="1">
    <source>
        <dbReference type="EMBL" id="ROO24882.1"/>
    </source>
</evidence>
<proteinExistence type="predicted"/>
<protein>
    <submittedName>
        <fullName evidence="1">Uncharacterized protein</fullName>
    </submittedName>
</protein>
<dbReference type="Proteomes" id="UP000285310">
    <property type="component" value="Unassembled WGS sequence"/>
</dbReference>